<name>A0ABD2N7S1_9CUCU</name>
<dbReference type="FunFam" id="3.10.450.50:FF:000004">
    <property type="entry name" value="Nuclear RNA export factor 1"/>
    <property type="match status" value="1"/>
</dbReference>
<dbReference type="SUPFAM" id="SSF46934">
    <property type="entry name" value="UBA-like"/>
    <property type="match status" value="1"/>
</dbReference>
<dbReference type="FunFam" id="3.80.10.10:FF:000384">
    <property type="entry name" value="Nuclear RNA export factor 1"/>
    <property type="match status" value="1"/>
</dbReference>
<comment type="caution">
    <text evidence="12">The sequence shown here is derived from an EMBL/GenBank/DDBJ whole genome shotgun (WGS) entry which is preliminary data.</text>
</comment>
<dbReference type="Gene3D" id="3.30.70.330">
    <property type="match status" value="1"/>
</dbReference>
<dbReference type="PROSITE" id="PS51450">
    <property type="entry name" value="LRR"/>
    <property type="match status" value="1"/>
</dbReference>
<dbReference type="Pfam" id="PF22602">
    <property type="entry name" value="NXF_NTF2"/>
    <property type="match status" value="1"/>
</dbReference>
<evidence type="ECO:0000256" key="9">
    <source>
        <dbReference type="SAM" id="MobiDB-lite"/>
    </source>
</evidence>
<dbReference type="InterPro" id="IPR002075">
    <property type="entry name" value="NTF2_dom"/>
</dbReference>
<dbReference type="EMBL" id="JABFTP020000062">
    <property type="protein sequence ID" value="KAL3274630.1"/>
    <property type="molecule type" value="Genomic_DNA"/>
</dbReference>
<dbReference type="InterPro" id="IPR032710">
    <property type="entry name" value="NTF2-like_dom_sf"/>
</dbReference>
<dbReference type="Gene3D" id="3.80.10.10">
    <property type="entry name" value="Ribonuclease Inhibitor"/>
    <property type="match status" value="1"/>
</dbReference>
<dbReference type="PANTHER" id="PTHR10662">
    <property type="entry name" value="NUCLEAR RNA EXPORT FACTOR"/>
    <property type="match status" value="1"/>
</dbReference>
<dbReference type="SMART" id="SM00804">
    <property type="entry name" value="TAP_C"/>
    <property type="match status" value="1"/>
</dbReference>
<keyword evidence="6" id="KW-0509">mRNA transport</keyword>
<evidence type="ECO:0000256" key="4">
    <source>
        <dbReference type="ARBA" id="ARBA00022614"/>
    </source>
</evidence>
<dbReference type="PANTHER" id="PTHR10662:SF22">
    <property type="entry name" value="NUCLEAR RNA EXPORT FACTOR 1"/>
    <property type="match status" value="1"/>
</dbReference>
<dbReference type="InterPro" id="IPR005637">
    <property type="entry name" value="TAP_C_dom"/>
</dbReference>
<dbReference type="SUPFAM" id="SSF54427">
    <property type="entry name" value="NTF2-like"/>
    <property type="match status" value="1"/>
</dbReference>
<dbReference type="InterPro" id="IPR012677">
    <property type="entry name" value="Nucleotide-bd_a/b_plait_sf"/>
</dbReference>
<keyword evidence="4" id="KW-0433">Leucine-rich repeat</keyword>
<feature type="domain" description="TAP-C" evidence="11">
    <location>
        <begin position="565"/>
        <end position="619"/>
    </location>
</feature>
<dbReference type="GO" id="GO:0005635">
    <property type="term" value="C:nuclear envelope"/>
    <property type="evidence" value="ECO:0007669"/>
    <property type="project" value="UniProtKB-ARBA"/>
</dbReference>
<proteinExistence type="inferred from homology"/>
<evidence type="ECO:0000313" key="12">
    <source>
        <dbReference type="EMBL" id="KAL3274630.1"/>
    </source>
</evidence>
<keyword evidence="7" id="KW-0694">RNA-binding</keyword>
<dbReference type="FunFam" id="1.10.8.10:FF:000018">
    <property type="entry name" value="Nuclear RNA export factor 1"/>
    <property type="match status" value="1"/>
</dbReference>
<comment type="subcellular location">
    <subcellularLocation>
        <location evidence="1">Nucleus</location>
        <location evidence="1">Nucleoplasm</location>
    </subcellularLocation>
</comment>
<dbReference type="PROSITE" id="PS51281">
    <property type="entry name" value="TAP_C"/>
    <property type="match status" value="1"/>
</dbReference>
<evidence type="ECO:0008006" key="14">
    <source>
        <dbReference type="Google" id="ProtNLM"/>
    </source>
</evidence>
<keyword evidence="8" id="KW-0539">Nucleus</keyword>
<evidence type="ECO:0000256" key="8">
    <source>
        <dbReference type="ARBA" id="ARBA00023242"/>
    </source>
</evidence>
<dbReference type="InterPro" id="IPR035979">
    <property type="entry name" value="RBD_domain_sf"/>
</dbReference>
<dbReference type="InterPro" id="IPR009060">
    <property type="entry name" value="UBA-like_sf"/>
</dbReference>
<dbReference type="Pfam" id="PF03943">
    <property type="entry name" value="TAP_C"/>
    <property type="match status" value="1"/>
</dbReference>
<dbReference type="GO" id="GO:0005654">
    <property type="term" value="C:nucleoplasm"/>
    <property type="evidence" value="ECO:0007669"/>
    <property type="project" value="UniProtKB-SubCell"/>
</dbReference>
<dbReference type="Gene3D" id="1.10.8.10">
    <property type="entry name" value="DNA helicase RuvA subunit, C-terminal domain"/>
    <property type="match status" value="1"/>
</dbReference>
<feature type="region of interest" description="Disordered" evidence="9">
    <location>
        <begin position="70"/>
        <end position="91"/>
    </location>
</feature>
<evidence type="ECO:0000259" key="10">
    <source>
        <dbReference type="PROSITE" id="PS50177"/>
    </source>
</evidence>
<dbReference type="InterPro" id="IPR001611">
    <property type="entry name" value="Leu-rich_rpt"/>
</dbReference>
<dbReference type="CDD" id="cd14342">
    <property type="entry name" value="UBA_TAP-C"/>
    <property type="match status" value="1"/>
</dbReference>
<feature type="domain" description="NTF2" evidence="10">
    <location>
        <begin position="364"/>
        <end position="516"/>
    </location>
</feature>
<dbReference type="InterPro" id="IPR057125">
    <property type="entry name" value="NXF1/2/3/5-like_LRR"/>
</dbReference>
<evidence type="ECO:0000256" key="7">
    <source>
        <dbReference type="ARBA" id="ARBA00022884"/>
    </source>
</evidence>
<protein>
    <recommendedName>
        <fullName evidence="14">Nuclear RNA export factor 1</fullName>
    </recommendedName>
</protein>
<sequence>MSKKFQNKTSWKNQYSEHDFRSNNSGERRLNFKPNNKHNKNKGNNKDWSHAVRVHFNDEDIDMGFIAGPSKSGNKFNRKGHRSGSPVPKPMKRKLWEGPGGWYKVVLPYGNKYDKQFLQQTLLEKVSPLSFMPIFWKATGNVATFYLDDFKVAQKLQELDYGFQMPDGFKLLIKVHPGSPNVDISQEMKEKMKLAMANRYNAVNKALDLTKFHADPMLQEYFCALYKPIILIAVIDIIGENIPELEALSLNDNKIQILSFLKKYSEKLKNVKILHLGQNKIRDITMLDSLIGLPLVELLLDGNPLCDKFKDQSLYISEIRTRFPKIMKLDGIELPPPISFDLEEEQTLPTSLQTFLCNAEGGAIVRQFLEQYFQLFDSDNRQMLLQAYHENALFSMTMAYPYGTKDKNSNWLHWYSTDNRNIIRVTDSERRFKLLKKGNVSIISFLKEMPMSNHDIMNFKVDLTVFTPIMMSLTVAGMFKELKSGHKQPPIRSFLRTLIIVPAGSGYCITNDELHITNATEDQVKTFKSTPLPPPAIIVTSPSISSPVAPAVVPVVPVANAIDDATKQQMVQALATSSGMNLEWSAKCLQETEWNFERATLVFNEVHKQGGIPAEAFVK</sequence>
<evidence type="ECO:0000313" key="13">
    <source>
        <dbReference type="Proteomes" id="UP001516400"/>
    </source>
</evidence>
<evidence type="ECO:0000259" key="11">
    <source>
        <dbReference type="PROSITE" id="PS51281"/>
    </source>
</evidence>
<dbReference type="Gene3D" id="3.10.450.50">
    <property type="match status" value="1"/>
</dbReference>
<dbReference type="Proteomes" id="UP001516400">
    <property type="component" value="Unassembled WGS sequence"/>
</dbReference>
<accession>A0ABD2N7S1</accession>
<gene>
    <name evidence="12" type="ORF">HHI36_016011</name>
</gene>
<evidence type="ECO:0000256" key="6">
    <source>
        <dbReference type="ARBA" id="ARBA00022816"/>
    </source>
</evidence>
<evidence type="ECO:0000256" key="3">
    <source>
        <dbReference type="ARBA" id="ARBA00022448"/>
    </source>
</evidence>
<dbReference type="InterPro" id="IPR030217">
    <property type="entry name" value="NXF_fam"/>
</dbReference>
<reference evidence="12 13" key="1">
    <citation type="journal article" date="2021" name="BMC Biol.">
        <title>Horizontally acquired antibacterial genes associated with adaptive radiation of ladybird beetles.</title>
        <authorList>
            <person name="Li H.S."/>
            <person name="Tang X.F."/>
            <person name="Huang Y.H."/>
            <person name="Xu Z.Y."/>
            <person name="Chen M.L."/>
            <person name="Du X.Y."/>
            <person name="Qiu B.Y."/>
            <person name="Chen P.T."/>
            <person name="Zhang W."/>
            <person name="Slipinski A."/>
            <person name="Escalona H.E."/>
            <person name="Waterhouse R.M."/>
            <person name="Zwick A."/>
            <person name="Pang H."/>
        </authorList>
    </citation>
    <scope>NUCLEOTIDE SEQUENCE [LARGE SCALE GENOMIC DNA]</scope>
    <source>
        <strain evidence="12">SYSU2018</strain>
    </source>
</reference>
<dbReference type="InterPro" id="IPR018222">
    <property type="entry name" value="Nuclear_transport_factor_2_euk"/>
</dbReference>
<dbReference type="AlphaFoldDB" id="A0ABD2N7S1"/>
<dbReference type="PROSITE" id="PS50177">
    <property type="entry name" value="NTF2_DOMAIN"/>
    <property type="match status" value="1"/>
</dbReference>
<organism evidence="12 13">
    <name type="scientific">Cryptolaemus montrouzieri</name>
    <dbReference type="NCBI Taxonomy" id="559131"/>
    <lineage>
        <taxon>Eukaryota</taxon>
        <taxon>Metazoa</taxon>
        <taxon>Ecdysozoa</taxon>
        <taxon>Arthropoda</taxon>
        <taxon>Hexapoda</taxon>
        <taxon>Insecta</taxon>
        <taxon>Pterygota</taxon>
        <taxon>Neoptera</taxon>
        <taxon>Endopterygota</taxon>
        <taxon>Coleoptera</taxon>
        <taxon>Polyphaga</taxon>
        <taxon>Cucujiformia</taxon>
        <taxon>Coccinelloidea</taxon>
        <taxon>Coccinellidae</taxon>
        <taxon>Scymninae</taxon>
        <taxon>Scymnini</taxon>
        <taxon>Cryptolaemus</taxon>
    </lineage>
</organism>
<dbReference type="InterPro" id="IPR032675">
    <property type="entry name" value="LRR_dom_sf"/>
</dbReference>
<dbReference type="SUPFAM" id="SSF54928">
    <property type="entry name" value="RNA-binding domain, RBD"/>
    <property type="match status" value="1"/>
</dbReference>
<evidence type="ECO:0000256" key="5">
    <source>
        <dbReference type="ARBA" id="ARBA00022737"/>
    </source>
</evidence>
<evidence type="ECO:0000256" key="2">
    <source>
        <dbReference type="ARBA" id="ARBA00009285"/>
    </source>
</evidence>
<dbReference type="GO" id="GO:0051028">
    <property type="term" value="P:mRNA transport"/>
    <property type="evidence" value="ECO:0007669"/>
    <property type="project" value="UniProtKB-KW"/>
</dbReference>
<dbReference type="Pfam" id="PF24048">
    <property type="entry name" value="LRR_NXF1-5"/>
    <property type="match status" value="1"/>
</dbReference>
<keyword evidence="13" id="KW-1185">Reference proteome</keyword>
<dbReference type="SUPFAM" id="SSF52058">
    <property type="entry name" value="L domain-like"/>
    <property type="match status" value="1"/>
</dbReference>
<keyword evidence="5" id="KW-0677">Repeat</keyword>
<dbReference type="Pfam" id="PF09162">
    <property type="entry name" value="Tap-RNA_bind"/>
    <property type="match status" value="1"/>
</dbReference>
<feature type="region of interest" description="Disordered" evidence="9">
    <location>
        <begin position="1"/>
        <end position="49"/>
    </location>
</feature>
<dbReference type="InterPro" id="IPR015245">
    <property type="entry name" value="Tap_RNA-bd"/>
</dbReference>
<comment type="similarity">
    <text evidence="2">Belongs to the NXF family.</text>
</comment>
<feature type="compositionally biased region" description="Basic and acidic residues" evidence="9">
    <location>
        <begin position="15"/>
        <end position="30"/>
    </location>
</feature>
<keyword evidence="3" id="KW-0813">Transport</keyword>
<dbReference type="GO" id="GO:0003723">
    <property type="term" value="F:RNA binding"/>
    <property type="evidence" value="ECO:0007669"/>
    <property type="project" value="UniProtKB-KW"/>
</dbReference>
<evidence type="ECO:0000256" key="1">
    <source>
        <dbReference type="ARBA" id="ARBA00004642"/>
    </source>
</evidence>